<dbReference type="InterPro" id="IPR036086">
    <property type="entry name" value="ParB/Sulfiredoxin_sf"/>
</dbReference>
<protein>
    <submittedName>
        <fullName evidence="4">ParB/RepB/Spo0J family partition protein</fullName>
    </submittedName>
</protein>
<keyword evidence="5" id="KW-1185">Reference proteome</keyword>
<evidence type="ECO:0000313" key="4">
    <source>
        <dbReference type="EMBL" id="MBK4722405.1"/>
    </source>
</evidence>
<dbReference type="Proteomes" id="UP000654452">
    <property type="component" value="Unassembled WGS sequence"/>
</dbReference>
<dbReference type="InterPro" id="IPR050336">
    <property type="entry name" value="Chromosome_partition/occlusion"/>
</dbReference>
<dbReference type="RefSeq" id="WP_200486908.1">
    <property type="nucleotide sequence ID" value="NZ_JAEPIV010000024.1"/>
</dbReference>
<dbReference type="InterPro" id="IPR041468">
    <property type="entry name" value="HTH_ParB/Spo0J"/>
</dbReference>
<dbReference type="PANTHER" id="PTHR33375:SF1">
    <property type="entry name" value="CHROMOSOME-PARTITIONING PROTEIN PARB-RELATED"/>
    <property type="match status" value="1"/>
</dbReference>
<keyword evidence="2" id="KW-0159">Chromosome partition</keyword>
<comment type="similarity">
    <text evidence="1">Belongs to the ParB family.</text>
</comment>
<dbReference type="InterPro" id="IPR003115">
    <property type="entry name" value="ParB_N"/>
</dbReference>
<dbReference type="EMBL" id="JAEPIV010000024">
    <property type="protein sequence ID" value="MBK4722405.1"/>
    <property type="molecule type" value="Genomic_DNA"/>
</dbReference>
<gene>
    <name evidence="4" type="ORF">JJL56_26475</name>
</gene>
<dbReference type="PANTHER" id="PTHR33375">
    <property type="entry name" value="CHROMOSOME-PARTITIONING PROTEIN PARB-RELATED"/>
    <property type="match status" value="1"/>
</dbReference>
<feature type="domain" description="ParB-like N-terminal" evidence="3">
    <location>
        <begin position="41"/>
        <end position="129"/>
    </location>
</feature>
<evidence type="ECO:0000256" key="2">
    <source>
        <dbReference type="ARBA" id="ARBA00022829"/>
    </source>
</evidence>
<evidence type="ECO:0000259" key="3">
    <source>
        <dbReference type="SMART" id="SM00470"/>
    </source>
</evidence>
<name>A0ABS1I5R6_9PROT</name>
<dbReference type="Pfam" id="PF02195">
    <property type="entry name" value="ParB_N"/>
    <property type="match status" value="1"/>
</dbReference>
<reference evidence="4 5" key="1">
    <citation type="submission" date="2021-01" db="EMBL/GenBank/DDBJ databases">
        <title>Azospirillum sp. YIM DDC1 draft genome.</title>
        <authorList>
            <person name="Wang Y.-X."/>
        </authorList>
    </citation>
    <scope>NUCLEOTIDE SEQUENCE [LARGE SCALE GENOMIC DNA]</scope>
    <source>
        <strain evidence="4 5">YIM DDC1</strain>
    </source>
</reference>
<dbReference type="CDD" id="cd16393">
    <property type="entry name" value="SPO0J_N"/>
    <property type="match status" value="1"/>
</dbReference>
<dbReference type="SUPFAM" id="SSF109709">
    <property type="entry name" value="KorB DNA-binding domain-like"/>
    <property type="match status" value="1"/>
</dbReference>
<evidence type="ECO:0000313" key="5">
    <source>
        <dbReference type="Proteomes" id="UP000654452"/>
    </source>
</evidence>
<dbReference type="SUPFAM" id="SSF110849">
    <property type="entry name" value="ParB/Sulfiredoxin"/>
    <property type="match status" value="1"/>
</dbReference>
<dbReference type="Gene3D" id="1.10.10.2830">
    <property type="match status" value="1"/>
</dbReference>
<sequence>MPPKLQRTTRTQMMAGPAGREAIPEVSASLHGLSGVLPRLVEADLDSITANPDQPRTVFDEEALGLLAESIKRYGLQQPILVRETEEVGHYRLVAGERRLRAHRMLGRSTIPAIITKGKPEELALIENVQRVDLDAVDLARGLKALIDTQGFSQVEAGAVVGLSDSETSRRLSILTLPSDILAEYQAAPDTVSKSALYELAAVEGENAQRALWNQARGGMTVREMRAAKPRTRQNLEPLRVLGTSLNRIGKDIGAVRAVRSAMVAEHRERLHQLRQEIDDLLSE</sequence>
<evidence type="ECO:0000256" key="1">
    <source>
        <dbReference type="ARBA" id="ARBA00006295"/>
    </source>
</evidence>
<organism evidence="4 5">
    <name type="scientific">Azospirillum aestuarii</name>
    <dbReference type="NCBI Taxonomy" id="2802052"/>
    <lineage>
        <taxon>Bacteria</taxon>
        <taxon>Pseudomonadati</taxon>
        <taxon>Pseudomonadota</taxon>
        <taxon>Alphaproteobacteria</taxon>
        <taxon>Rhodospirillales</taxon>
        <taxon>Azospirillaceae</taxon>
        <taxon>Azospirillum</taxon>
    </lineage>
</organism>
<dbReference type="NCBIfam" id="TIGR00180">
    <property type="entry name" value="parB_part"/>
    <property type="match status" value="1"/>
</dbReference>
<proteinExistence type="inferred from homology"/>
<dbReference type="InterPro" id="IPR004437">
    <property type="entry name" value="ParB/RepB/Spo0J"/>
</dbReference>
<comment type="caution">
    <text evidence="4">The sequence shown here is derived from an EMBL/GenBank/DDBJ whole genome shotgun (WGS) entry which is preliminary data.</text>
</comment>
<dbReference type="Gene3D" id="3.90.1530.30">
    <property type="match status" value="1"/>
</dbReference>
<dbReference type="Pfam" id="PF17762">
    <property type="entry name" value="HTH_ParB"/>
    <property type="match status" value="1"/>
</dbReference>
<dbReference type="SMART" id="SM00470">
    <property type="entry name" value="ParB"/>
    <property type="match status" value="1"/>
</dbReference>
<accession>A0ABS1I5R6</accession>